<dbReference type="InterPro" id="IPR042099">
    <property type="entry name" value="ANL_N_sf"/>
</dbReference>
<gene>
    <name evidence="15" type="primary">Necator_chrIV.g13413</name>
    <name evidence="15" type="ORF">RB195_000122</name>
</gene>
<evidence type="ECO:0000256" key="1">
    <source>
        <dbReference type="ARBA" id="ARBA00006432"/>
    </source>
</evidence>
<keyword evidence="13" id="KW-0443">Lipid metabolism</keyword>
<comment type="function">
    <text evidence="13">Catalyzes the conversion of long-chain fatty acids to their active form acyl-CoAs for both synthesis of cellular lipids, and degradation via beta-oxidation.</text>
</comment>
<reference evidence="15 16" key="1">
    <citation type="submission" date="2023-08" db="EMBL/GenBank/DDBJ databases">
        <title>A Necator americanus chromosomal reference genome.</title>
        <authorList>
            <person name="Ilik V."/>
            <person name="Petrzelkova K.J."/>
            <person name="Pardy F."/>
            <person name="Fuh T."/>
            <person name="Niatou-Singa F.S."/>
            <person name="Gouil Q."/>
            <person name="Baker L."/>
            <person name="Ritchie M.E."/>
            <person name="Jex A.R."/>
            <person name="Gazzola D."/>
            <person name="Li H."/>
            <person name="Toshio Fujiwara R."/>
            <person name="Zhan B."/>
            <person name="Aroian R.V."/>
            <person name="Pafco B."/>
            <person name="Schwarz E.M."/>
        </authorList>
    </citation>
    <scope>NUCLEOTIDE SEQUENCE [LARGE SCALE GENOMIC DNA]</scope>
    <source>
        <strain evidence="15 16">Aroian</strain>
        <tissue evidence="15">Whole animal</tissue>
    </source>
</reference>
<feature type="domain" description="AMP-dependent synthetase/ligase" evidence="14">
    <location>
        <begin position="257"/>
        <end position="659"/>
    </location>
</feature>
<evidence type="ECO:0000256" key="11">
    <source>
        <dbReference type="ARBA" id="ARBA00024565"/>
    </source>
</evidence>
<comment type="similarity">
    <text evidence="1 13">Belongs to the ATP-dependent AMP-binding enzyme family.</text>
</comment>
<evidence type="ECO:0000259" key="14">
    <source>
        <dbReference type="Pfam" id="PF00501"/>
    </source>
</evidence>
<dbReference type="PROSITE" id="PS00455">
    <property type="entry name" value="AMP_BINDING"/>
    <property type="match status" value="1"/>
</dbReference>
<comment type="catalytic activity">
    <reaction evidence="6">
        <text>5-hydroxy-(6E,8Z,11Z,14Z)-eicosatetraenoate + ATP + CoA = 5-hydroxy-(6E,8Z,11Z,14Z)-eicosatetraenoyl-CoA + AMP + diphosphate</text>
        <dbReference type="Rhea" id="RHEA:52108"/>
        <dbReference type="ChEBI" id="CHEBI:30616"/>
        <dbReference type="ChEBI" id="CHEBI:33019"/>
        <dbReference type="ChEBI" id="CHEBI:57287"/>
        <dbReference type="ChEBI" id="CHEBI:65341"/>
        <dbReference type="ChEBI" id="CHEBI:136407"/>
        <dbReference type="ChEBI" id="CHEBI:456215"/>
    </reaction>
    <physiologicalReaction direction="left-to-right" evidence="6">
        <dbReference type="Rhea" id="RHEA:52109"/>
    </physiologicalReaction>
</comment>
<evidence type="ECO:0000313" key="15">
    <source>
        <dbReference type="EMBL" id="KAK6746658.1"/>
    </source>
</evidence>
<keyword evidence="5 13" id="KW-0067">ATP-binding</keyword>
<comment type="catalytic activity">
    <reaction evidence="12">
        <text>hexadecanoate + ATP + CoA = hexadecanoyl-CoA + AMP + diphosphate</text>
        <dbReference type="Rhea" id="RHEA:30751"/>
        <dbReference type="ChEBI" id="CHEBI:7896"/>
        <dbReference type="ChEBI" id="CHEBI:30616"/>
        <dbReference type="ChEBI" id="CHEBI:33019"/>
        <dbReference type="ChEBI" id="CHEBI:57287"/>
        <dbReference type="ChEBI" id="CHEBI:57379"/>
        <dbReference type="ChEBI" id="CHEBI:456215"/>
    </reaction>
    <physiologicalReaction direction="left-to-right" evidence="12">
        <dbReference type="Rhea" id="RHEA:30752"/>
    </physiologicalReaction>
</comment>
<evidence type="ECO:0000256" key="13">
    <source>
        <dbReference type="RuleBase" id="RU369030"/>
    </source>
</evidence>
<dbReference type="Proteomes" id="UP001303046">
    <property type="component" value="Unassembled WGS sequence"/>
</dbReference>
<evidence type="ECO:0000256" key="12">
    <source>
        <dbReference type="ARBA" id="ARBA00049139"/>
    </source>
</evidence>
<comment type="catalytic activity">
    <reaction evidence="8">
        <text>12-hydroxy-(5Z,8Z,10E,14Z)-eicosatetraenoate + ATP + CoA = 12-hydroxy-(5Z,8Z,10E,14Z)-eicosatetraenoyl-CoA + AMP + diphosphate</text>
        <dbReference type="Rhea" id="RHEA:52112"/>
        <dbReference type="ChEBI" id="CHEBI:30616"/>
        <dbReference type="ChEBI" id="CHEBI:33019"/>
        <dbReference type="ChEBI" id="CHEBI:57287"/>
        <dbReference type="ChEBI" id="CHEBI:90718"/>
        <dbReference type="ChEBI" id="CHEBI:136408"/>
        <dbReference type="ChEBI" id="CHEBI:456215"/>
    </reaction>
    <physiologicalReaction direction="left-to-right" evidence="8">
        <dbReference type="Rhea" id="RHEA:52113"/>
    </physiologicalReaction>
</comment>
<evidence type="ECO:0000256" key="8">
    <source>
        <dbReference type="ARBA" id="ARBA00024495"/>
    </source>
</evidence>
<keyword evidence="2 13" id="KW-0436">Ligase</keyword>
<dbReference type="EMBL" id="JAVFWL010000004">
    <property type="protein sequence ID" value="KAK6746658.1"/>
    <property type="molecule type" value="Genomic_DNA"/>
</dbReference>
<evidence type="ECO:0000256" key="5">
    <source>
        <dbReference type="ARBA" id="ARBA00022840"/>
    </source>
</evidence>
<evidence type="ECO:0000256" key="9">
    <source>
        <dbReference type="ARBA" id="ARBA00024532"/>
    </source>
</evidence>
<dbReference type="InterPro" id="IPR020845">
    <property type="entry name" value="AMP-binding_CS"/>
</dbReference>
<comment type="catalytic activity">
    <reaction evidence="11">
        <text>(E)-hexadec-2-enoate + ATP + CoA = (2E)-hexadecenoyl-CoA + AMP + diphosphate</text>
        <dbReference type="Rhea" id="RHEA:36139"/>
        <dbReference type="ChEBI" id="CHEBI:30616"/>
        <dbReference type="ChEBI" id="CHEBI:33019"/>
        <dbReference type="ChEBI" id="CHEBI:57287"/>
        <dbReference type="ChEBI" id="CHEBI:61526"/>
        <dbReference type="ChEBI" id="CHEBI:72745"/>
        <dbReference type="ChEBI" id="CHEBI:456215"/>
    </reaction>
    <physiologicalReaction direction="left-to-right" evidence="11">
        <dbReference type="Rhea" id="RHEA:36140"/>
    </physiologicalReaction>
</comment>
<keyword evidence="16" id="KW-1185">Reference proteome</keyword>
<evidence type="ECO:0000256" key="7">
    <source>
        <dbReference type="ARBA" id="ARBA00024484"/>
    </source>
</evidence>
<dbReference type="InterPro" id="IPR000873">
    <property type="entry name" value="AMP-dep_synth/lig_dom"/>
</dbReference>
<keyword evidence="4 13" id="KW-0276">Fatty acid metabolism</keyword>
<dbReference type="PANTHER" id="PTHR43272">
    <property type="entry name" value="LONG-CHAIN-FATTY-ACID--COA LIGASE"/>
    <property type="match status" value="1"/>
</dbReference>
<comment type="catalytic activity">
    <reaction evidence="7">
        <text>a long-chain fatty acid + ATP + CoA = a long-chain fatty acyl-CoA + AMP + diphosphate</text>
        <dbReference type="Rhea" id="RHEA:15421"/>
        <dbReference type="ChEBI" id="CHEBI:30616"/>
        <dbReference type="ChEBI" id="CHEBI:33019"/>
        <dbReference type="ChEBI" id="CHEBI:57287"/>
        <dbReference type="ChEBI" id="CHEBI:57560"/>
        <dbReference type="ChEBI" id="CHEBI:83139"/>
        <dbReference type="ChEBI" id="CHEBI:456215"/>
        <dbReference type="EC" id="6.2.1.3"/>
    </reaction>
    <physiologicalReaction direction="left-to-right" evidence="7">
        <dbReference type="Rhea" id="RHEA:15422"/>
    </physiologicalReaction>
</comment>
<name>A0ABR1D8X4_NECAM</name>
<evidence type="ECO:0000256" key="6">
    <source>
        <dbReference type="ARBA" id="ARBA00024469"/>
    </source>
</evidence>
<proteinExistence type="inferred from homology"/>
<dbReference type="PANTHER" id="PTHR43272:SF107">
    <property type="entry name" value="LONG-CHAIN-FATTY-ACID--COA LIGASE 5"/>
    <property type="match status" value="1"/>
</dbReference>
<comment type="caution">
    <text evidence="15">The sequence shown here is derived from an EMBL/GenBank/DDBJ whole genome shotgun (WGS) entry which is preliminary data.</text>
</comment>
<evidence type="ECO:0000256" key="4">
    <source>
        <dbReference type="ARBA" id="ARBA00022832"/>
    </source>
</evidence>
<evidence type="ECO:0000256" key="10">
    <source>
        <dbReference type="ARBA" id="ARBA00024548"/>
    </source>
</evidence>
<comment type="catalytic activity">
    <reaction evidence="10">
        <text>(5Z,8Z,11Z,14Z)-eicosatetraenoate + ATP + CoA = (5Z,8Z,11Z,14Z)-eicosatetraenoyl-CoA + AMP + diphosphate</text>
        <dbReference type="Rhea" id="RHEA:19713"/>
        <dbReference type="ChEBI" id="CHEBI:30616"/>
        <dbReference type="ChEBI" id="CHEBI:32395"/>
        <dbReference type="ChEBI" id="CHEBI:33019"/>
        <dbReference type="ChEBI" id="CHEBI:57287"/>
        <dbReference type="ChEBI" id="CHEBI:57368"/>
        <dbReference type="ChEBI" id="CHEBI:456215"/>
        <dbReference type="EC" id="6.2.1.15"/>
    </reaction>
    <physiologicalReaction direction="left-to-right" evidence="10">
        <dbReference type="Rhea" id="RHEA:19714"/>
    </physiologicalReaction>
</comment>
<dbReference type="InterPro" id="IPR045311">
    <property type="entry name" value="LC-FACS_euk"/>
</dbReference>
<dbReference type="Gene3D" id="3.40.50.12780">
    <property type="entry name" value="N-terminal domain of ligase-like"/>
    <property type="match status" value="1"/>
</dbReference>
<evidence type="ECO:0000256" key="2">
    <source>
        <dbReference type="ARBA" id="ARBA00022598"/>
    </source>
</evidence>
<dbReference type="EC" id="6.2.1.3" evidence="13"/>
<evidence type="ECO:0000313" key="16">
    <source>
        <dbReference type="Proteomes" id="UP001303046"/>
    </source>
</evidence>
<evidence type="ECO:0000256" key="3">
    <source>
        <dbReference type="ARBA" id="ARBA00022741"/>
    </source>
</evidence>
<organism evidence="15 16">
    <name type="scientific">Necator americanus</name>
    <name type="common">Human hookworm</name>
    <dbReference type="NCBI Taxonomy" id="51031"/>
    <lineage>
        <taxon>Eukaryota</taxon>
        <taxon>Metazoa</taxon>
        <taxon>Ecdysozoa</taxon>
        <taxon>Nematoda</taxon>
        <taxon>Chromadorea</taxon>
        <taxon>Rhabditida</taxon>
        <taxon>Rhabditina</taxon>
        <taxon>Rhabditomorpha</taxon>
        <taxon>Strongyloidea</taxon>
        <taxon>Ancylostomatidae</taxon>
        <taxon>Bunostominae</taxon>
        <taxon>Necator</taxon>
    </lineage>
</organism>
<dbReference type="Pfam" id="PF00501">
    <property type="entry name" value="AMP-binding"/>
    <property type="match status" value="1"/>
</dbReference>
<protein>
    <recommendedName>
        <fullName evidence="13">Long-chain-fatty-acid--CoA ligase</fullName>
        <ecNumber evidence="13">6.2.1.3</ecNumber>
    </recommendedName>
</protein>
<dbReference type="SUPFAM" id="SSF56801">
    <property type="entry name" value="Acetyl-CoA synthetase-like"/>
    <property type="match status" value="1"/>
</dbReference>
<sequence length="837" mass="93898">MIPHTTRVGVEDQEGKYTPVVPEGGIEAGRRDPRDDYARKHYSFAIITPKSAVRICNKTEILTRKLARNSCIGGCHICRLDTKTDKNDRRGKYDTQCFILRWCHFAQDTLSCFFNVQTARFTPLSYRSKHSLVSSSFWCPTRGFVDLIDHFFVGTSGSSFSSYLSLAAAGAVTMGLGYYLTKTNSNGKITPLVDPLNQTVKQKDGSRITAYLKDGKLQCYIYEDARTLYQGVRRGARVSNNGPMLGRRVKKPDGTEPYEWHTYNEVIERSNDVSIAFRELGIPVGNDTNIGIYCKNRPEWVITELATYNFSNVIVPIYETLGFEACVFILNQTEMQLVVCDTVSKAMGLLEQKPNCPYLKFLVVMEPITNELRAASEAQGVRVLTMDELEKIGREASNKPAHQPSRPEDLATICYTSGTTGTPKGVMLTHANVIADGVCLEFFKYTGFYSTDVMISFLPLAHMLERVIESVCFTKGGRVGFYRGDIRLLVDDIKELRPTIVPVVPRVLNRLYDKVMSEVNKSYIKKALFNLAIAYKTREMQNFVIRNNGFFDNLVFKKVRESMGGRVRLMVTGSAPLAENVLTFVRAAMGCVVVEGYGQTECVAACTVSMEGDSNAGHVGMVIPSAKIKLVDVPELGYFSKDEAGEVCVKGPIVFRGYYKNEEQTKEVLDNDGWVHTGDIGRWTKEGTLKIVDRKKHIFKLAQGEYVAPEKIENIYARSRYVAQSFVYGESLKTCLIAIVVPDAEELVHACKKELNLSGTLEELCRNKDVVKMVLDDMIAVGKKSGLFSFEQVKDIYLCPDMFTVENDLLTPTLKSKRPKLKAYFAAELSKMYTKLN</sequence>
<accession>A0ABR1D8X4</accession>
<dbReference type="CDD" id="cd05927">
    <property type="entry name" value="LC-FACS_euk"/>
    <property type="match status" value="1"/>
</dbReference>
<comment type="catalytic activity">
    <reaction evidence="9">
        <text>15-hydroxy-(5Z,8Z,11Z,13E)-eicosatetraenoate + ATP + CoA = 15-hydroxy-(5Z,8Z,11Z,13E)-eicosatetraenoyl-CoA + AMP + diphosphate</text>
        <dbReference type="Rhea" id="RHEA:52116"/>
        <dbReference type="ChEBI" id="CHEBI:30616"/>
        <dbReference type="ChEBI" id="CHEBI:33019"/>
        <dbReference type="ChEBI" id="CHEBI:57287"/>
        <dbReference type="ChEBI" id="CHEBI:78832"/>
        <dbReference type="ChEBI" id="CHEBI:136409"/>
        <dbReference type="ChEBI" id="CHEBI:456215"/>
    </reaction>
    <physiologicalReaction direction="left-to-right" evidence="9">
        <dbReference type="Rhea" id="RHEA:52117"/>
    </physiologicalReaction>
</comment>
<keyword evidence="3 13" id="KW-0547">Nucleotide-binding</keyword>